<dbReference type="EMBL" id="CP012670">
    <property type="protein sequence ID" value="AUX22861.1"/>
    <property type="molecule type" value="Genomic_DNA"/>
</dbReference>
<organism evidence="1 2">
    <name type="scientific">Sorangium cellulosum</name>
    <name type="common">Polyangium cellulosum</name>
    <dbReference type="NCBI Taxonomy" id="56"/>
    <lineage>
        <taxon>Bacteria</taxon>
        <taxon>Pseudomonadati</taxon>
        <taxon>Myxococcota</taxon>
        <taxon>Polyangia</taxon>
        <taxon>Polyangiales</taxon>
        <taxon>Polyangiaceae</taxon>
        <taxon>Sorangium</taxon>
    </lineage>
</organism>
<name>A0A4P2Q1B5_SORCE</name>
<reference evidence="1 2" key="1">
    <citation type="submission" date="2015-09" db="EMBL/GenBank/DDBJ databases">
        <title>Sorangium comparison.</title>
        <authorList>
            <person name="Zaburannyi N."/>
            <person name="Bunk B."/>
            <person name="Overmann J."/>
            <person name="Mueller R."/>
        </authorList>
    </citation>
    <scope>NUCLEOTIDE SEQUENCE [LARGE SCALE GENOMIC DNA]</scope>
    <source>
        <strain evidence="1 2">So ceGT47</strain>
    </source>
</reference>
<proteinExistence type="predicted"/>
<accession>A0A4P2Q1B5</accession>
<dbReference type="Proteomes" id="UP000295781">
    <property type="component" value="Chromosome"/>
</dbReference>
<evidence type="ECO:0000313" key="2">
    <source>
        <dbReference type="Proteomes" id="UP000295781"/>
    </source>
</evidence>
<dbReference type="RefSeq" id="WP_129347951.1">
    <property type="nucleotide sequence ID" value="NZ_CP012670.1"/>
</dbReference>
<evidence type="ECO:0000313" key="1">
    <source>
        <dbReference type="EMBL" id="AUX22861.1"/>
    </source>
</evidence>
<protein>
    <submittedName>
        <fullName evidence="1">Uncharacterized protein</fullName>
    </submittedName>
</protein>
<dbReference type="AlphaFoldDB" id="A0A4P2Q1B5"/>
<sequence>MRSRPFITLRLPEVVHPGETLGVELLLESTSETPIDFVLALSSGRAIASAHRPDRLFRPVNAYPCGSGPARHRGG</sequence>
<gene>
    <name evidence="1" type="ORF">SOCEGT47_033770</name>
</gene>